<name>H5TMU0_GORO1</name>
<gene>
    <name evidence="3" type="ORF">GOOTI_123_00120</name>
</gene>
<evidence type="ECO:0000313" key="4">
    <source>
        <dbReference type="Proteomes" id="UP000005038"/>
    </source>
</evidence>
<dbReference type="AlphaFoldDB" id="H5TMU0"/>
<dbReference type="STRING" id="1108044.GOOTI_123_00120"/>
<evidence type="ECO:0000256" key="1">
    <source>
        <dbReference type="SAM" id="MobiDB-lite"/>
    </source>
</evidence>
<evidence type="ECO:0000259" key="2">
    <source>
        <dbReference type="Pfam" id="PF09995"/>
    </source>
</evidence>
<dbReference type="GO" id="GO:0016491">
    <property type="term" value="F:oxidoreductase activity"/>
    <property type="evidence" value="ECO:0007669"/>
    <property type="project" value="InterPro"/>
</dbReference>
<proteinExistence type="predicted"/>
<dbReference type="EMBL" id="BAFB01000123">
    <property type="protein sequence ID" value="GAB34798.1"/>
    <property type="molecule type" value="Genomic_DNA"/>
</dbReference>
<reference evidence="3" key="1">
    <citation type="submission" date="2012-02" db="EMBL/GenBank/DDBJ databases">
        <title>Whole genome shotgun sequence of Gordonia otitidis NBRC 100426.</title>
        <authorList>
            <person name="Yoshida I."/>
            <person name="Hosoyama A."/>
            <person name="Tsuchikane K."/>
            <person name="Katsumata H."/>
            <person name="Yamazaki S."/>
            <person name="Fujita N."/>
        </authorList>
    </citation>
    <scope>NUCLEOTIDE SEQUENCE [LARGE SCALE GENOMIC DNA]</scope>
    <source>
        <strain evidence="3">NBRC 100426</strain>
    </source>
</reference>
<dbReference type="PANTHER" id="PTHR36151:SF3">
    <property type="entry name" value="ER-BOUND OXYGENASE MPAB_MPAB'_RUBBER OXYGENASE CATALYTIC DOMAIN-CONTAINING PROTEIN"/>
    <property type="match status" value="1"/>
</dbReference>
<feature type="domain" description="ER-bound oxygenase mpaB/mpaB'/Rubber oxygenase catalytic" evidence="2">
    <location>
        <begin position="60"/>
        <end position="293"/>
    </location>
</feature>
<feature type="compositionally biased region" description="Polar residues" evidence="1">
    <location>
        <begin position="1"/>
        <end position="14"/>
    </location>
</feature>
<evidence type="ECO:0000313" key="3">
    <source>
        <dbReference type="EMBL" id="GAB34798.1"/>
    </source>
</evidence>
<accession>H5TMU0</accession>
<keyword evidence="4" id="KW-1185">Reference proteome</keyword>
<dbReference type="InterPro" id="IPR018713">
    <property type="entry name" value="MPAB/Lcp_cat_dom"/>
</dbReference>
<dbReference type="Proteomes" id="UP000005038">
    <property type="component" value="Unassembled WGS sequence"/>
</dbReference>
<feature type="region of interest" description="Disordered" evidence="1">
    <location>
        <begin position="1"/>
        <end position="54"/>
    </location>
</feature>
<organism evidence="3 4">
    <name type="scientific">Gordonia otitidis (strain DSM 44809 / CCUG 52243 / JCM 12355 / NBRC 100426 / IFM 10032)</name>
    <dbReference type="NCBI Taxonomy" id="1108044"/>
    <lineage>
        <taxon>Bacteria</taxon>
        <taxon>Bacillati</taxon>
        <taxon>Actinomycetota</taxon>
        <taxon>Actinomycetes</taxon>
        <taxon>Mycobacteriales</taxon>
        <taxon>Gordoniaceae</taxon>
        <taxon>Gordonia</taxon>
    </lineage>
</organism>
<comment type="caution">
    <text evidence="3">The sequence shown here is derived from an EMBL/GenBank/DDBJ whole genome shotgun (WGS) entry which is preliminary data.</text>
</comment>
<sequence>MFSLMTHVTDTNTAPLDPGARVDLDNSSTSDRLAVDGDPGTGAHPQRQEYPPLGPDSLTWQVWGTWTGMIQGLWAGSMQNMHPKLGQAVWDHSDFFGERWQRLMRSLYPIGGVVYDEYFGFETGKEVRDYHRQIKGTMPDGSRYHALDPDVFYWAHATFWYGNVRLCERFGPWLSEDQKRQLFEESKNWYAMYGVSMRPVPDTYEEFLDYWDHMCRNVLRDHESVRTVLDISTLPAPPSLSFIPDRIWRTVIAPVVARNLIWLTTGFYDEAIREMMALPWSDRDEKLFRILGKGYNLVFHRLMPTRLWRHPRGRDAWDRVNGRVPVDAPLVETPSRNLPPESEHGKSMHYCPVHAARTATYPGRVTPAD</sequence>
<dbReference type="PANTHER" id="PTHR36151">
    <property type="entry name" value="BLR2777 PROTEIN"/>
    <property type="match status" value="1"/>
</dbReference>
<protein>
    <recommendedName>
        <fullName evidence="2">ER-bound oxygenase mpaB/mpaB'/Rubber oxygenase catalytic domain-containing protein</fullName>
    </recommendedName>
</protein>
<dbReference type="Pfam" id="PF09995">
    <property type="entry name" value="MPAB_Lcp_cat"/>
    <property type="match status" value="1"/>
</dbReference>